<dbReference type="GO" id="GO:0090313">
    <property type="term" value="P:regulation of protein targeting to membrane"/>
    <property type="evidence" value="ECO:0007669"/>
    <property type="project" value="TreeGrafter"/>
</dbReference>
<dbReference type="InterPro" id="IPR007844">
    <property type="entry name" value="AsmA"/>
</dbReference>
<feature type="region of interest" description="Disordered" evidence="1">
    <location>
        <begin position="649"/>
        <end position="672"/>
    </location>
</feature>
<dbReference type="Pfam" id="PF05170">
    <property type="entry name" value="AsmA"/>
    <property type="match status" value="1"/>
</dbReference>
<feature type="domain" description="AsmA" evidence="3">
    <location>
        <begin position="22"/>
        <end position="564"/>
    </location>
</feature>
<name>E8M4Y9_PHOS4</name>
<sequence>MPAGEKCFKLTARFIGKPAAVKKILILTTIVVVSLVSLTLLSIFALMQTRYAPATVSFLFDHFTPYRITAQKAQYTPPLQLSLTDVEVGYQQQSMQIPKLTLWLSQAPWQQSKLALDSLLIEGATLELSDSSQDMLQNVKLNQLALKHVDISHANWSARDVNLQIDQPTWMSSKQQLPFGDIQLSAQQLYVRGEALDEVLVDARYQAHDSTIFGASFKWQGAELSGQAEQFGQGWSLINVTIFDLDLTTQSPQQSILKTFDTLGLHVQHINSLDVLRSNVNIAGWQFEQLDASLENLTLNQPIWQQNNGYISFDAERLSFNDQQFINPTAEIAFKPDGMDVELFNADFKQGWLQLKGLISPSHIALQELQISGVKWLEGVNQFSADLALAAQAITSLSIDDLKVKNSQFIQVEEQPYWQVSGLTIDGTQLEWQNDQQLGWQNGQLEVSANNASFDKLLTTQMVIQAVANQGKLTLERAFLPLKTGYIEASGQWDRASASRPWTLSIHADGVPSDINSLQSALPFSTQGQIEVSGEFSGLAGDYSMLAHSMTGQAQVQLHNGKLSAKSADGERSFNQTWPLELVSVNADRGRVKVRSKTAQAELTGNIDLTKMEFATLLLSTSTACQRLWSDIFSRTNVIEQTCDQQKLAPPAITGGEQDQETLSDSSPNTAL</sequence>
<comment type="caution">
    <text evidence="4">The sequence shown here is derived from an EMBL/GenBank/DDBJ whole genome shotgun (WGS) entry which is preliminary data.</text>
</comment>
<dbReference type="Proteomes" id="UP000006228">
    <property type="component" value="Unassembled WGS sequence"/>
</dbReference>
<feature type="compositionally biased region" description="Polar residues" evidence="1">
    <location>
        <begin position="661"/>
        <end position="672"/>
    </location>
</feature>
<dbReference type="InterPro" id="IPR052894">
    <property type="entry name" value="AsmA-related"/>
</dbReference>
<evidence type="ECO:0000256" key="1">
    <source>
        <dbReference type="SAM" id="MobiDB-lite"/>
    </source>
</evidence>
<organism evidence="4 5">
    <name type="scientific">Vibrio sinaloensis DSM 21326</name>
    <dbReference type="NCBI Taxonomy" id="945550"/>
    <lineage>
        <taxon>Bacteria</taxon>
        <taxon>Pseudomonadati</taxon>
        <taxon>Pseudomonadota</taxon>
        <taxon>Gammaproteobacteria</taxon>
        <taxon>Vibrionales</taxon>
        <taxon>Vibrionaceae</taxon>
        <taxon>Vibrio</taxon>
        <taxon>Vibrio oreintalis group</taxon>
    </lineage>
</organism>
<dbReference type="PANTHER" id="PTHR30441:SF8">
    <property type="entry name" value="DUF748 DOMAIN-CONTAINING PROTEIN"/>
    <property type="match status" value="1"/>
</dbReference>
<gene>
    <name evidence="4" type="ORF">VISI1226_16413</name>
</gene>
<evidence type="ECO:0000259" key="3">
    <source>
        <dbReference type="Pfam" id="PF05170"/>
    </source>
</evidence>
<reference evidence="4 5" key="1">
    <citation type="journal article" date="2012" name="Int. J. Syst. Evol. Microbiol.">
        <title>Vibrio caribbeanicus sp. nov., isolated from the marine sponge Scleritoderma cyanea.</title>
        <authorList>
            <person name="Hoffmann M."/>
            <person name="Monday S.R."/>
            <person name="Allard M.W."/>
            <person name="Strain E.A."/>
            <person name="Whittaker P."/>
            <person name="Naum M."/>
            <person name="McCarthy P.J."/>
            <person name="Lopez J.V."/>
            <person name="Fischer M."/>
            <person name="Brown E.W."/>
        </authorList>
    </citation>
    <scope>NUCLEOTIDE SEQUENCE [LARGE SCALE GENOMIC DNA]</scope>
    <source>
        <strain evidence="5">DSMZ 21326</strain>
    </source>
</reference>
<keyword evidence="2" id="KW-0812">Transmembrane</keyword>
<dbReference type="PANTHER" id="PTHR30441">
    <property type="entry name" value="DUF748 DOMAIN-CONTAINING PROTEIN"/>
    <property type="match status" value="1"/>
</dbReference>
<evidence type="ECO:0000313" key="5">
    <source>
        <dbReference type="Proteomes" id="UP000006228"/>
    </source>
</evidence>
<dbReference type="eggNOG" id="COG2911">
    <property type="taxonomic scope" value="Bacteria"/>
</dbReference>
<evidence type="ECO:0000256" key="2">
    <source>
        <dbReference type="SAM" id="Phobius"/>
    </source>
</evidence>
<proteinExistence type="predicted"/>
<keyword evidence="2" id="KW-0472">Membrane</keyword>
<dbReference type="GO" id="GO:0005886">
    <property type="term" value="C:plasma membrane"/>
    <property type="evidence" value="ECO:0007669"/>
    <property type="project" value="TreeGrafter"/>
</dbReference>
<protein>
    <recommendedName>
        <fullName evidence="3">AsmA domain-containing protein</fullName>
    </recommendedName>
</protein>
<dbReference type="AlphaFoldDB" id="E8M4Y9"/>
<dbReference type="EMBL" id="AEVT01000053">
    <property type="protein sequence ID" value="EGA70840.1"/>
    <property type="molecule type" value="Genomic_DNA"/>
</dbReference>
<accession>E8M4Y9</accession>
<evidence type="ECO:0000313" key="4">
    <source>
        <dbReference type="EMBL" id="EGA70840.1"/>
    </source>
</evidence>
<keyword evidence="2" id="KW-1133">Transmembrane helix</keyword>
<feature type="transmembrane region" description="Helical" evidence="2">
    <location>
        <begin position="24"/>
        <end position="47"/>
    </location>
</feature>